<dbReference type="Gene3D" id="3.40.50.11270">
    <property type="match status" value="1"/>
</dbReference>
<feature type="binding site" evidence="5">
    <location>
        <position position="227"/>
    </location>
    <ligand>
        <name>(2E)-4-hydroxy-3-methylbut-2-enyl diphosphate</name>
        <dbReference type="ChEBI" id="CHEBI:128753"/>
    </ligand>
</feature>
<dbReference type="GO" id="GO:0019288">
    <property type="term" value="P:isopentenyl diphosphate biosynthetic process, methylerythritol 4-phosphate pathway"/>
    <property type="evidence" value="ECO:0007669"/>
    <property type="project" value="UniProtKB-UniRule"/>
</dbReference>
<accession>A0A1G9U355</accession>
<keyword evidence="2 5" id="KW-0479">Metal-binding</keyword>
<feature type="binding site" evidence="5">
    <location>
        <position position="198"/>
    </location>
    <ligand>
        <name>[4Fe-4S] cluster</name>
        <dbReference type="ChEBI" id="CHEBI:49883"/>
    </ligand>
</feature>
<feature type="binding site" evidence="5">
    <location>
        <position position="227"/>
    </location>
    <ligand>
        <name>isopentenyl diphosphate</name>
        <dbReference type="ChEBI" id="CHEBI:128769"/>
    </ligand>
</feature>
<dbReference type="EMBL" id="FNGH01000014">
    <property type="protein sequence ID" value="SDM54356.1"/>
    <property type="molecule type" value="Genomic_DNA"/>
</dbReference>
<dbReference type="GO" id="GO:0016114">
    <property type="term" value="P:terpenoid biosynthetic process"/>
    <property type="evidence" value="ECO:0007669"/>
    <property type="project" value="UniProtKB-UniRule"/>
</dbReference>
<gene>
    <name evidence="5" type="primary">ispH</name>
    <name evidence="6" type="ORF">SAMN05192555_114114</name>
</gene>
<evidence type="ECO:0000256" key="4">
    <source>
        <dbReference type="ARBA" id="ARBA00023014"/>
    </source>
</evidence>
<evidence type="ECO:0000256" key="1">
    <source>
        <dbReference type="ARBA" id="ARBA00022485"/>
    </source>
</evidence>
<feature type="binding site" evidence="5">
    <location>
        <position position="226"/>
    </location>
    <ligand>
        <name>(2E)-4-hydroxy-3-methylbut-2-enyl diphosphate</name>
        <dbReference type="ChEBI" id="CHEBI:128753"/>
    </ligand>
</feature>
<feature type="binding site" evidence="5">
    <location>
        <position position="227"/>
    </location>
    <ligand>
        <name>dimethylallyl diphosphate</name>
        <dbReference type="ChEBI" id="CHEBI:57623"/>
    </ligand>
</feature>
<comment type="catalytic activity">
    <reaction evidence="5">
        <text>isopentenyl diphosphate + 2 oxidized [2Fe-2S]-[ferredoxin] + H2O = (2E)-4-hydroxy-3-methylbut-2-enyl diphosphate + 2 reduced [2Fe-2S]-[ferredoxin] + 2 H(+)</text>
        <dbReference type="Rhea" id="RHEA:24488"/>
        <dbReference type="Rhea" id="RHEA-COMP:10000"/>
        <dbReference type="Rhea" id="RHEA-COMP:10001"/>
        <dbReference type="ChEBI" id="CHEBI:15377"/>
        <dbReference type="ChEBI" id="CHEBI:15378"/>
        <dbReference type="ChEBI" id="CHEBI:33737"/>
        <dbReference type="ChEBI" id="CHEBI:33738"/>
        <dbReference type="ChEBI" id="CHEBI:128753"/>
        <dbReference type="ChEBI" id="CHEBI:128769"/>
        <dbReference type="EC" id="1.17.7.4"/>
    </reaction>
</comment>
<feature type="active site" description="Proton donor" evidence="5">
    <location>
        <position position="126"/>
    </location>
</feature>
<feature type="binding site" evidence="5">
    <location>
        <position position="228"/>
    </location>
    <ligand>
        <name>dimethylallyl diphosphate</name>
        <dbReference type="ChEBI" id="CHEBI:57623"/>
    </ligand>
</feature>
<feature type="binding site" evidence="5">
    <location>
        <position position="226"/>
    </location>
    <ligand>
        <name>dimethylallyl diphosphate</name>
        <dbReference type="ChEBI" id="CHEBI:57623"/>
    </ligand>
</feature>
<dbReference type="STRING" id="48727.SAMN05192555_114114"/>
<feature type="binding site" evidence="5">
    <location>
        <position position="41"/>
    </location>
    <ligand>
        <name>(2E)-4-hydroxy-3-methylbut-2-enyl diphosphate</name>
        <dbReference type="ChEBI" id="CHEBI:128753"/>
    </ligand>
</feature>
<feature type="binding site" evidence="5">
    <location>
        <position position="124"/>
    </location>
    <ligand>
        <name>isopentenyl diphosphate</name>
        <dbReference type="ChEBI" id="CHEBI:128769"/>
    </ligand>
</feature>
<dbReference type="GO" id="GO:0051539">
    <property type="term" value="F:4 iron, 4 sulfur cluster binding"/>
    <property type="evidence" value="ECO:0007669"/>
    <property type="project" value="UniProtKB-UniRule"/>
</dbReference>
<feature type="binding site" evidence="5">
    <location>
        <position position="74"/>
    </location>
    <ligand>
        <name>dimethylallyl diphosphate</name>
        <dbReference type="ChEBI" id="CHEBI:57623"/>
    </ligand>
</feature>
<feature type="binding site" evidence="5">
    <location>
        <position position="41"/>
    </location>
    <ligand>
        <name>isopentenyl diphosphate</name>
        <dbReference type="ChEBI" id="CHEBI:128769"/>
    </ligand>
</feature>
<evidence type="ECO:0000256" key="3">
    <source>
        <dbReference type="ARBA" id="ARBA00023004"/>
    </source>
</evidence>
<comment type="similarity">
    <text evidence="5">Belongs to the IspH family.</text>
</comment>
<feature type="binding site" evidence="5">
    <location>
        <position position="270"/>
    </location>
    <ligand>
        <name>isopentenyl diphosphate</name>
        <dbReference type="ChEBI" id="CHEBI:128769"/>
    </ligand>
</feature>
<evidence type="ECO:0000256" key="5">
    <source>
        <dbReference type="HAMAP-Rule" id="MF_00191"/>
    </source>
</evidence>
<keyword evidence="5" id="KW-0560">Oxidoreductase</keyword>
<feature type="binding site" evidence="5">
    <location>
        <position position="12"/>
    </location>
    <ligand>
        <name>[4Fe-4S] cluster</name>
        <dbReference type="ChEBI" id="CHEBI:49883"/>
    </ligand>
</feature>
<feature type="binding site" evidence="5">
    <location>
        <position position="74"/>
    </location>
    <ligand>
        <name>isopentenyl diphosphate</name>
        <dbReference type="ChEBI" id="CHEBI:128769"/>
    </ligand>
</feature>
<dbReference type="NCBIfam" id="TIGR00216">
    <property type="entry name" value="ispH_lytB"/>
    <property type="match status" value="1"/>
</dbReference>
<dbReference type="HAMAP" id="MF_00191">
    <property type="entry name" value="IspH"/>
    <property type="match status" value="1"/>
</dbReference>
<dbReference type="EC" id="1.17.7.4" evidence="5"/>
<feature type="binding site" evidence="5">
    <location>
        <position position="74"/>
    </location>
    <ligand>
        <name>(2E)-4-hydroxy-3-methylbut-2-enyl diphosphate</name>
        <dbReference type="ChEBI" id="CHEBI:128753"/>
    </ligand>
</feature>
<dbReference type="PANTHER" id="PTHR30426">
    <property type="entry name" value="4-HYDROXY-3-METHYLBUT-2-ENYL DIPHOSPHATE REDUCTASE"/>
    <property type="match status" value="1"/>
</dbReference>
<keyword evidence="4 5" id="KW-0411">Iron-sulfur</keyword>
<dbReference type="UniPathway" id="UPA00059">
    <property type="reaction ID" value="UER00105"/>
</dbReference>
<feature type="binding site" evidence="5">
    <location>
        <position position="124"/>
    </location>
    <ligand>
        <name>dimethylallyl diphosphate</name>
        <dbReference type="ChEBI" id="CHEBI:57623"/>
    </ligand>
</feature>
<dbReference type="InterPro" id="IPR003451">
    <property type="entry name" value="LytB/IspH"/>
</dbReference>
<dbReference type="GO" id="GO:0051745">
    <property type="term" value="F:4-hydroxy-3-methylbut-2-enyl diphosphate reductase activity"/>
    <property type="evidence" value="ECO:0007669"/>
    <property type="project" value="UniProtKB-UniRule"/>
</dbReference>
<feature type="binding site" evidence="5">
    <location>
        <position position="226"/>
    </location>
    <ligand>
        <name>isopentenyl diphosphate</name>
        <dbReference type="ChEBI" id="CHEBI:128769"/>
    </ligand>
</feature>
<organism evidence="6 7">
    <name type="scientific">Franzmannia pantelleriensis</name>
    <dbReference type="NCBI Taxonomy" id="48727"/>
    <lineage>
        <taxon>Bacteria</taxon>
        <taxon>Pseudomonadati</taxon>
        <taxon>Pseudomonadota</taxon>
        <taxon>Gammaproteobacteria</taxon>
        <taxon>Oceanospirillales</taxon>
        <taxon>Halomonadaceae</taxon>
        <taxon>Franzmannia</taxon>
    </lineage>
</organism>
<sequence length="317" mass="34609">MHIKLANPRGFCAGVDRAIDIVNRAIDVFGAPIYVRHEVVHNRFVVDTLRERGAVFVEELHEVPDDVIVIFSAHGVSRAVQEEADRRGLRVFDATCPLVTKVHLEVLRYAKRGQECILIGHAGHPEVEGTMGRYDTSHGGAIYLVEDEADVAALQVKDPSRLAFVTQTTLSMDDTAKVIDALRATFPEIEGPRKDDICYATQNRQDAVRGLAAECDLVLVVGSPNSSNSNRLRELSERVGTPAYLIDKASQIDPAWLDGVTAIGLTAGASAPEVLVQGVIERLQGLGATPPEELAGREETITFSMPRELRERVIASE</sequence>
<keyword evidence="7" id="KW-1185">Reference proteome</keyword>
<dbReference type="Proteomes" id="UP000199107">
    <property type="component" value="Unassembled WGS sequence"/>
</dbReference>
<feature type="binding site" evidence="5">
    <location>
        <position position="270"/>
    </location>
    <ligand>
        <name>(2E)-4-hydroxy-3-methylbut-2-enyl diphosphate</name>
        <dbReference type="ChEBI" id="CHEBI:128753"/>
    </ligand>
</feature>
<protein>
    <recommendedName>
        <fullName evidence="5">4-hydroxy-3-methylbut-2-enyl diphosphate reductase</fullName>
        <shortName evidence="5">HMBPP reductase</shortName>
        <ecNumber evidence="5">1.17.7.4</ecNumber>
    </recommendedName>
</protein>
<reference evidence="7" key="1">
    <citation type="submission" date="2016-10" db="EMBL/GenBank/DDBJ databases">
        <authorList>
            <person name="Varghese N."/>
            <person name="Submissions S."/>
        </authorList>
    </citation>
    <scope>NUCLEOTIDE SEQUENCE [LARGE SCALE GENOMIC DNA]</scope>
    <source>
        <strain evidence="7">AAP</strain>
    </source>
</reference>
<dbReference type="AlphaFoldDB" id="A0A1G9U355"/>
<evidence type="ECO:0000313" key="7">
    <source>
        <dbReference type="Proteomes" id="UP000199107"/>
    </source>
</evidence>
<name>A0A1G9U355_9GAMM</name>
<comment type="catalytic activity">
    <reaction evidence="5">
        <text>dimethylallyl diphosphate + 2 oxidized [2Fe-2S]-[ferredoxin] + H2O = (2E)-4-hydroxy-3-methylbut-2-enyl diphosphate + 2 reduced [2Fe-2S]-[ferredoxin] + 2 H(+)</text>
        <dbReference type="Rhea" id="RHEA:24825"/>
        <dbReference type="Rhea" id="RHEA-COMP:10000"/>
        <dbReference type="Rhea" id="RHEA-COMP:10001"/>
        <dbReference type="ChEBI" id="CHEBI:15377"/>
        <dbReference type="ChEBI" id="CHEBI:15378"/>
        <dbReference type="ChEBI" id="CHEBI:33737"/>
        <dbReference type="ChEBI" id="CHEBI:33738"/>
        <dbReference type="ChEBI" id="CHEBI:57623"/>
        <dbReference type="ChEBI" id="CHEBI:128753"/>
        <dbReference type="EC" id="1.17.7.4"/>
    </reaction>
</comment>
<keyword evidence="5" id="KW-0414">Isoprene biosynthesis</keyword>
<feature type="binding site" evidence="5">
    <location>
        <position position="96"/>
    </location>
    <ligand>
        <name>[4Fe-4S] cluster</name>
        <dbReference type="ChEBI" id="CHEBI:49883"/>
    </ligand>
</feature>
<evidence type="ECO:0000313" key="6">
    <source>
        <dbReference type="EMBL" id="SDM54356.1"/>
    </source>
</evidence>
<comment type="cofactor">
    <cofactor evidence="5">
        <name>[4Fe-4S] cluster</name>
        <dbReference type="ChEBI" id="CHEBI:49883"/>
    </cofactor>
    <text evidence="5">Binds 1 [4Fe-4S] cluster per subunit.</text>
</comment>
<feature type="binding site" evidence="5">
    <location>
        <position position="228"/>
    </location>
    <ligand>
        <name>(2E)-4-hydroxy-3-methylbut-2-enyl diphosphate</name>
        <dbReference type="ChEBI" id="CHEBI:128753"/>
    </ligand>
</feature>
<feature type="binding site" evidence="5">
    <location>
        <position position="270"/>
    </location>
    <ligand>
        <name>dimethylallyl diphosphate</name>
        <dbReference type="ChEBI" id="CHEBI:57623"/>
    </ligand>
</feature>
<dbReference type="UniPathway" id="UPA00056">
    <property type="reaction ID" value="UER00097"/>
</dbReference>
<comment type="function">
    <text evidence="5">Catalyzes the conversion of 1-hydroxy-2-methyl-2-(E)-butenyl 4-diphosphate (HMBPP) into a mixture of isopentenyl diphosphate (IPP) and dimethylallyl diphosphate (DMAPP). Acts in the terminal step of the DOXP/MEP pathway for isoprenoid precursor biosynthesis.</text>
</comment>
<feature type="binding site" evidence="5">
    <location>
        <position position="168"/>
    </location>
    <ligand>
        <name>(2E)-4-hydroxy-3-methylbut-2-enyl diphosphate</name>
        <dbReference type="ChEBI" id="CHEBI:128753"/>
    </ligand>
</feature>
<dbReference type="NCBIfam" id="NF002190">
    <property type="entry name" value="PRK01045.1-4"/>
    <property type="match status" value="1"/>
</dbReference>
<evidence type="ECO:0000256" key="2">
    <source>
        <dbReference type="ARBA" id="ARBA00022723"/>
    </source>
</evidence>
<feature type="binding site" evidence="5">
    <location>
        <position position="124"/>
    </location>
    <ligand>
        <name>(2E)-4-hydroxy-3-methylbut-2-enyl diphosphate</name>
        <dbReference type="ChEBI" id="CHEBI:128753"/>
    </ligand>
</feature>
<dbReference type="Gene3D" id="3.40.1010.20">
    <property type="entry name" value="4-hydroxy-3-methylbut-2-enyl diphosphate reductase, catalytic domain"/>
    <property type="match status" value="2"/>
</dbReference>
<dbReference type="PANTHER" id="PTHR30426:SF0">
    <property type="entry name" value="4-HYDROXY-3-METHYLBUT-2-ENYL DIPHOSPHATE REDUCTASE"/>
    <property type="match status" value="1"/>
</dbReference>
<dbReference type="GO" id="GO:0046872">
    <property type="term" value="F:metal ion binding"/>
    <property type="evidence" value="ECO:0007669"/>
    <property type="project" value="UniProtKB-KW"/>
</dbReference>
<dbReference type="GO" id="GO:0050992">
    <property type="term" value="P:dimethylallyl diphosphate biosynthetic process"/>
    <property type="evidence" value="ECO:0007669"/>
    <property type="project" value="UniProtKB-UniRule"/>
</dbReference>
<comment type="pathway">
    <text evidence="5">Isoprenoid biosynthesis; dimethylallyl diphosphate biosynthesis; dimethylallyl diphosphate from (2E)-4-hydroxy-3-methylbutenyl diphosphate: step 1/1.</text>
</comment>
<dbReference type="Pfam" id="PF02401">
    <property type="entry name" value="LYTB"/>
    <property type="match status" value="1"/>
</dbReference>
<feature type="binding site" evidence="5">
    <location>
        <position position="41"/>
    </location>
    <ligand>
        <name>dimethylallyl diphosphate</name>
        <dbReference type="ChEBI" id="CHEBI:57623"/>
    </ligand>
</feature>
<dbReference type="OrthoDB" id="9804068at2"/>
<dbReference type="RefSeq" id="WP_089659721.1">
    <property type="nucleotide sequence ID" value="NZ_FNGH01000014.1"/>
</dbReference>
<feature type="binding site" evidence="5">
    <location>
        <position position="228"/>
    </location>
    <ligand>
        <name>isopentenyl diphosphate</name>
        <dbReference type="ChEBI" id="CHEBI:128769"/>
    </ligand>
</feature>
<keyword evidence="1 5" id="KW-0004">4Fe-4S</keyword>
<dbReference type="NCBIfam" id="NF002188">
    <property type="entry name" value="PRK01045.1-2"/>
    <property type="match status" value="1"/>
</dbReference>
<keyword evidence="3 5" id="KW-0408">Iron</keyword>
<comment type="pathway">
    <text evidence="5">Isoprenoid biosynthesis; isopentenyl diphosphate biosynthesis via DXP pathway; isopentenyl diphosphate from 1-deoxy-D-xylulose 5-phosphate: step 6/6.</text>
</comment>
<proteinExistence type="inferred from homology"/>
<dbReference type="CDD" id="cd13944">
    <property type="entry name" value="lytB_ispH"/>
    <property type="match status" value="1"/>
</dbReference>